<name>A0A9N7UI54_PLEPL</name>
<protein>
    <submittedName>
        <fullName evidence="1">Uncharacterized protein</fullName>
    </submittedName>
</protein>
<evidence type="ECO:0000313" key="1">
    <source>
        <dbReference type="EMBL" id="CAB1432549.1"/>
    </source>
</evidence>
<dbReference type="Proteomes" id="UP001153269">
    <property type="component" value="Unassembled WGS sequence"/>
</dbReference>
<reference evidence="1" key="1">
    <citation type="submission" date="2020-03" db="EMBL/GenBank/DDBJ databases">
        <authorList>
            <person name="Weist P."/>
        </authorList>
    </citation>
    <scope>NUCLEOTIDE SEQUENCE</scope>
</reference>
<proteinExistence type="predicted"/>
<gene>
    <name evidence="1" type="ORF">PLEPLA_LOCUS20631</name>
</gene>
<dbReference type="EMBL" id="CADEAL010001447">
    <property type="protein sequence ID" value="CAB1432549.1"/>
    <property type="molecule type" value="Genomic_DNA"/>
</dbReference>
<sequence length="118" mass="12444">MEGGIGGVEAEGKEGNARIQTGGLAELMGTRLGAFLLGNNLHNGKVAGVGAESSPLVGTVSAVEGETFYQIEGQIPRCSEREIPLMYVCTYQKGVLAEEPFLQLFSCSLVLANDVLRI</sequence>
<accession>A0A9N7UI54</accession>
<organism evidence="1 2">
    <name type="scientific">Pleuronectes platessa</name>
    <name type="common">European plaice</name>
    <dbReference type="NCBI Taxonomy" id="8262"/>
    <lineage>
        <taxon>Eukaryota</taxon>
        <taxon>Metazoa</taxon>
        <taxon>Chordata</taxon>
        <taxon>Craniata</taxon>
        <taxon>Vertebrata</taxon>
        <taxon>Euteleostomi</taxon>
        <taxon>Actinopterygii</taxon>
        <taxon>Neopterygii</taxon>
        <taxon>Teleostei</taxon>
        <taxon>Neoteleostei</taxon>
        <taxon>Acanthomorphata</taxon>
        <taxon>Carangaria</taxon>
        <taxon>Pleuronectiformes</taxon>
        <taxon>Pleuronectoidei</taxon>
        <taxon>Pleuronectidae</taxon>
        <taxon>Pleuronectes</taxon>
    </lineage>
</organism>
<evidence type="ECO:0000313" key="2">
    <source>
        <dbReference type="Proteomes" id="UP001153269"/>
    </source>
</evidence>
<comment type="caution">
    <text evidence="1">The sequence shown here is derived from an EMBL/GenBank/DDBJ whole genome shotgun (WGS) entry which is preliminary data.</text>
</comment>
<keyword evidence="2" id="KW-1185">Reference proteome</keyword>
<dbReference type="AlphaFoldDB" id="A0A9N7UI54"/>